<dbReference type="InterPro" id="IPR056179">
    <property type="entry name" value="DHQS_C"/>
</dbReference>
<feature type="domain" description="3-dehydroquinate synthase N-terminal" evidence="18">
    <location>
        <begin position="69"/>
        <end position="179"/>
    </location>
</feature>
<evidence type="ECO:0000256" key="3">
    <source>
        <dbReference type="ARBA" id="ARBA00001941"/>
    </source>
</evidence>
<keyword evidence="11" id="KW-0479">Metal-binding</keyword>
<dbReference type="GO" id="GO:0046872">
    <property type="term" value="F:metal ion binding"/>
    <property type="evidence" value="ECO:0007669"/>
    <property type="project" value="UniProtKB-KW"/>
</dbReference>
<dbReference type="PANTHER" id="PTHR43622">
    <property type="entry name" value="3-DEHYDROQUINATE SYNTHASE"/>
    <property type="match status" value="1"/>
</dbReference>
<keyword evidence="16" id="KW-0456">Lyase</keyword>
<evidence type="ECO:0000256" key="13">
    <source>
        <dbReference type="ARBA" id="ARBA00022833"/>
    </source>
</evidence>
<evidence type="ECO:0000256" key="16">
    <source>
        <dbReference type="ARBA" id="ARBA00023239"/>
    </source>
</evidence>
<comment type="cofactor">
    <cofactor evidence="3">
        <name>Co(2+)</name>
        <dbReference type="ChEBI" id="CHEBI:48828"/>
    </cofactor>
</comment>
<dbReference type="GO" id="GO:0003856">
    <property type="term" value="F:3-dehydroquinate synthase activity"/>
    <property type="evidence" value="ECO:0007669"/>
    <property type="project" value="UniProtKB-EC"/>
</dbReference>
<accession>A0A6J6NH15</accession>
<dbReference type="EC" id="4.2.3.4" evidence="7"/>
<dbReference type="PANTHER" id="PTHR43622:SF7">
    <property type="entry name" value="3-DEHYDROQUINATE SYNTHASE, CHLOROPLASTIC"/>
    <property type="match status" value="1"/>
</dbReference>
<dbReference type="EMBL" id="CAEZXL010000070">
    <property type="protein sequence ID" value="CAB4685637.1"/>
    <property type="molecule type" value="Genomic_DNA"/>
</dbReference>
<evidence type="ECO:0000256" key="8">
    <source>
        <dbReference type="ARBA" id="ARBA00017684"/>
    </source>
</evidence>
<dbReference type="Gene3D" id="1.20.1090.10">
    <property type="entry name" value="Dehydroquinate synthase-like - alpha domain"/>
    <property type="match status" value="1"/>
</dbReference>
<dbReference type="CDD" id="cd08195">
    <property type="entry name" value="DHQS"/>
    <property type="match status" value="1"/>
</dbReference>
<keyword evidence="12" id="KW-0547">Nucleotide-binding</keyword>
<dbReference type="AlphaFoldDB" id="A0A6J6NH15"/>
<comment type="pathway">
    <text evidence="5">Metabolic intermediate biosynthesis; chorismate biosynthesis; chorismate from D-erythrose 4-phosphate and phosphoenolpyruvate: step 2/7.</text>
</comment>
<dbReference type="GO" id="GO:0005737">
    <property type="term" value="C:cytoplasm"/>
    <property type="evidence" value="ECO:0007669"/>
    <property type="project" value="UniProtKB-SubCell"/>
</dbReference>
<gene>
    <name evidence="20" type="ORF">UFOPK2373_00517</name>
</gene>
<evidence type="ECO:0000256" key="17">
    <source>
        <dbReference type="ARBA" id="ARBA00023285"/>
    </source>
</evidence>
<reference evidence="20" key="1">
    <citation type="submission" date="2020-05" db="EMBL/GenBank/DDBJ databases">
        <authorList>
            <person name="Chiriac C."/>
            <person name="Salcher M."/>
            <person name="Ghai R."/>
            <person name="Kavagutti S V."/>
        </authorList>
    </citation>
    <scope>NUCLEOTIDE SEQUENCE</scope>
</reference>
<evidence type="ECO:0000313" key="20">
    <source>
        <dbReference type="EMBL" id="CAB4685637.1"/>
    </source>
</evidence>
<dbReference type="GO" id="GO:0009073">
    <property type="term" value="P:aromatic amino acid family biosynthetic process"/>
    <property type="evidence" value="ECO:0007669"/>
    <property type="project" value="UniProtKB-KW"/>
</dbReference>
<dbReference type="SUPFAM" id="SSF56796">
    <property type="entry name" value="Dehydroquinate synthase-like"/>
    <property type="match status" value="1"/>
</dbReference>
<evidence type="ECO:0000259" key="18">
    <source>
        <dbReference type="Pfam" id="PF01761"/>
    </source>
</evidence>
<dbReference type="GO" id="GO:0008652">
    <property type="term" value="P:amino acid biosynthetic process"/>
    <property type="evidence" value="ECO:0007669"/>
    <property type="project" value="UniProtKB-KW"/>
</dbReference>
<dbReference type="HAMAP" id="MF_00110">
    <property type="entry name" value="DHQ_synthase"/>
    <property type="match status" value="1"/>
</dbReference>
<evidence type="ECO:0000256" key="14">
    <source>
        <dbReference type="ARBA" id="ARBA00023027"/>
    </source>
</evidence>
<dbReference type="InterPro" id="IPR016037">
    <property type="entry name" value="DHQ_synth_AroB"/>
</dbReference>
<dbReference type="Gene3D" id="3.40.50.1970">
    <property type="match status" value="1"/>
</dbReference>
<dbReference type="InterPro" id="IPR050071">
    <property type="entry name" value="Dehydroquinate_synthase"/>
</dbReference>
<evidence type="ECO:0000256" key="6">
    <source>
        <dbReference type="ARBA" id="ARBA00005412"/>
    </source>
</evidence>
<evidence type="ECO:0000256" key="2">
    <source>
        <dbReference type="ARBA" id="ARBA00001911"/>
    </source>
</evidence>
<dbReference type="Pfam" id="PF24621">
    <property type="entry name" value="DHQS_C"/>
    <property type="match status" value="1"/>
</dbReference>
<evidence type="ECO:0000256" key="11">
    <source>
        <dbReference type="ARBA" id="ARBA00022723"/>
    </source>
</evidence>
<keyword evidence="9" id="KW-0963">Cytoplasm</keyword>
<keyword evidence="15" id="KW-0057">Aromatic amino acid biosynthesis</keyword>
<comment type="similarity">
    <text evidence="6">Belongs to the sugar phosphate cyclases superfamily. Dehydroquinate synthase family.</text>
</comment>
<dbReference type="InterPro" id="IPR030960">
    <property type="entry name" value="DHQS/DOIS_N"/>
</dbReference>
<evidence type="ECO:0000259" key="19">
    <source>
        <dbReference type="Pfam" id="PF24621"/>
    </source>
</evidence>
<dbReference type="GO" id="GO:0000166">
    <property type="term" value="F:nucleotide binding"/>
    <property type="evidence" value="ECO:0007669"/>
    <property type="project" value="UniProtKB-KW"/>
</dbReference>
<sequence length="360" mass="39162">MSNSTTVINAPGTPGYRVLVGRGLLEELTATLGDNVRKVLLVYPEGMQASAELIAETMTEAGKQIWQLPVADGENAKTDKWLSVAWSSLGQAEFSRSDAVVSLGGGATTDLAGFIAATWLRGIAVVHVPTTLLGMVDAAIGGKTGINTLEGKNLVGAFHEPKAVIVDLDTLESLPKLELISGFGEIVKYGFIADPVILDLIEEDVEDARNIHSDRFEELVRRSIAIKTQVVGQDFKESSLREILNYGHTLAHSIELVEHFKWRHGRAVSVGLCFAAELGRLSGRLSDEVADRHKRVLKSLDLPTTYPADKWESLYTGMQVDKKSRGGILRFVVLDDIAKPGILEAPTKELLFTAYQEIAE</sequence>
<proteinExistence type="inferred from homology"/>
<comment type="catalytic activity">
    <reaction evidence="1">
        <text>7-phospho-2-dehydro-3-deoxy-D-arabino-heptonate = 3-dehydroquinate + phosphate</text>
        <dbReference type="Rhea" id="RHEA:21968"/>
        <dbReference type="ChEBI" id="CHEBI:32364"/>
        <dbReference type="ChEBI" id="CHEBI:43474"/>
        <dbReference type="ChEBI" id="CHEBI:58394"/>
        <dbReference type="EC" id="4.2.3.4"/>
    </reaction>
</comment>
<keyword evidence="10" id="KW-0028">Amino-acid biosynthesis</keyword>
<organism evidence="20">
    <name type="scientific">freshwater metagenome</name>
    <dbReference type="NCBI Taxonomy" id="449393"/>
    <lineage>
        <taxon>unclassified sequences</taxon>
        <taxon>metagenomes</taxon>
        <taxon>ecological metagenomes</taxon>
    </lineage>
</organism>
<evidence type="ECO:0000256" key="4">
    <source>
        <dbReference type="ARBA" id="ARBA00004496"/>
    </source>
</evidence>
<keyword evidence="17" id="KW-0170">Cobalt</keyword>
<keyword evidence="14" id="KW-0520">NAD</keyword>
<evidence type="ECO:0000256" key="1">
    <source>
        <dbReference type="ARBA" id="ARBA00001393"/>
    </source>
</evidence>
<comment type="subcellular location">
    <subcellularLocation>
        <location evidence="4">Cytoplasm</location>
    </subcellularLocation>
</comment>
<keyword evidence="13" id="KW-0862">Zinc</keyword>
<feature type="domain" description="3-dehydroquinate synthase C-terminal" evidence="19">
    <location>
        <begin position="182"/>
        <end position="324"/>
    </location>
</feature>
<dbReference type="InterPro" id="IPR030963">
    <property type="entry name" value="DHQ_synth_fam"/>
</dbReference>
<evidence type="ECO:0000256" key="5">
    <source>
        <dbReference type="ARBA" id="ARBA00004661"/>
    </source>
</evidence>
<evidence type="ECO:0000256" key="15">
    <source>
        <dbReference type="ARBA" id="ARBA00023141"/>
    </source>
</evidence>
<comment type="cofactor">
    <cofactor evidence="2">
        <name>NAD(+)</name>
        <dbReference type="ChEBI" id="CHEBI:57540"/>
    </cofactor>
</comment>
<dbReference type="PIRSF" id="PIRSF001455">
    <property type="entry name" value="DHQ_synth"/>
    <property type="match status" value="1"/>
</dbReference>
<evidence type="ECO:0000256" key="9">
    <source>
        <dbReference type="ARBA" id="ARBA00022490"/>
    </source>
</evidence>
<evidence type="ECO:0000256" key="10">
    <source>
        <dbReference type="ARBA" id="ARBA00022605"/>
    </source>
</evidence>
<dbReference type="NCBIfam" id="TIGR01357">
    <property type="entry name" value="aroB"/>
    <property type="match status" value="1"/>
</dbReference>
<evidence type="ECO:0000256" key="12">
    <source>
        <dbReference type="ARBA" id="ARBA00022741"/>
    </source>
</evidence>
<dbReference type="Pfam" id="PF01761">
    <property type="entry name" value="DHQ_synthase"/>
    <property type="match status" value="1"/>
</dbReference>
<evidence type="ECO:0000256" key="7">
    <source>
        <dbReference type="ARBA" id="ARBA00013031"/>
    </source>
</evidence>
<protein>
    <recommendedName>
        <fullName evidence="8">3-dehydroquinate synthase</fullName>
        <ecNumber evidence="7">4.2.3.4</ecNumber>
    </recommendedName>
</protein>
<name>A0A6J6NH15_9ZZZZ</name>